<dbReference type="AlphaFoldDB" id="A0A8U7NK71"/>
<dbReference type="GO" id="GO:0042101">
    <property type="term" value="C:T cell receptor complex"/>
    <property type="evidence" value="ECO:0007669"/>
    <property type="project" value="UniProtKB-KW"/>
</dbReference>
<evidence type="ECO:0000256" key="5">
    <source>
        <dbReference type="ARBA" id="ARBA00023319"/>
    </source>
</evidence>
<dbReference type="GO" id="GO:0002250">
    <property type="term" value="P:adaptive immune response"/>
    <property type="evidence" value="ECO:0007669"/>
    <property type="project" value="UniProtKB-KW"/>
</dbReference>
<evidence type="ECO:0000256" key="2">
    <source>
        <dbReference type="ARBA" id="ARBA00022859"/>
    </source>
</evidence>
<keyword evidence="8" id="KW-1185">Reference proteome</keyword>
<dbReference type="SUPFAM" id="SSF48726">
    <property type="entry name" value="Immunoglobulin"/>
    <property type="match status" value="1"/>
</dbReference>
<dbReference type="PANTHER" id="PTHR19343:SF26">
    <property type="entry name" value="T CELL RECEPTOR ALPHA VARIABLE 1-1"/>
    <property type="match status" value="1"/>
</dbReference>
<evidence type="ECO:0000313" key="8">
    <source>
        <dbReference type="Proteomes" id="UP000694553"/>
    </source>
</evidence>
<keyword evidence="1" id="KW-0732">Signal</keyword>
<name>A0A8U7NK71_CORMO</name>
<protein>
    <submittedName>
        <fullName evidence="7">Uncharacterized protein</fullName>
    </submittedName>
</protein>
<keyword evidence="5" id="KW-0393">Immunoglobulin domain</keyword>
<dbReference type="GO" id="GO:0042605">
    <property type="term" value="F:peptide antigen binding"/>
    <property type="evidence" value="ECO:0007669"/>
    <property type="project" value="TreeGrafter"/>
</dbReference>
<dbReference type="Proteomes" id="UP000694553">
    <property type="component" value="Unassembled WGS sequence"/>
</dbReference>
<evidence type="ECO:0000313" key="7">
    <source>
        <dbReference type="Ensembl" id="ENSCMUP00000028905.1"/>
    </source>
</evidence>
<reference evidence="7" key="3">
    <citation type="submission" date="2025-09" db="UniProtKB">
        <authorList>
            <consortium name="Ensembl"/>
        </authorList>
    </citation>
    <scope>IDENTIFICATION</scope>
</reference>
<evidence type="ECO:0000256" key="4">
    <source>
        <dbReference type="ARBA" id="ARBA00023170"/>
    </source>
</evidence>
<evidence type="ECO:0000256" key="3">
    <source>
        <dbReference type="ARBA" id="ARBA00023130"/>
    </source>
</evidence>
<keyword evidence="4" id="KW-0675">Receptor</keyword>
<dbReference type="Gene3D" id="2.60.40.10">
    <property type="entry name" value="Immunoglobulins"/>
    <property type="match status" value="1"/>
</dbReference>
<dbReference type="InterPro" id="IPR036179">
    <property type="entry name" value="Ig-like_dom_sf"/>
</dbReference>
<keyword evidence="3" id="KW-1064">Adaptive immunity</keyword>
<organism evidence="7 8">
    <name type="scientific">Corvus moneduloides</name>
    <name type="common">New Caledonian crow</name>
    <dbReference type="NCBI Taxonomy" id="1196302"/>
    <lineage>
        <taxon>Eukaryota</taxon>
        <taxon>Metazoa</taxon>
        <taxon>Chordata</taxon>
        <taxon>Craniata</taxon>
        <taxon>Vertebrata</taxon>
        <taxon>Euteleostomi</taxon>
        <taxon>Archelosauria</taxon>
        <taxon>Archosauria</taxon>
        <taxon>Dinosauria</taxon>
        <taxon>Saurischia</taxon>
        <taxon>Theropoda</taxon>
        <taxon>Coelurosauria</taxon>
        <taxon>Aves</taxon>
        <taxon>Neognathae</taxon>
        <taxon>Neoaves</taxon>
        <taxon>Telluraves</taxon>
        <taxon>Australaves</taxon>
        <taxon>Passeriformes</taxon>
        <taxon>Corvoidea</taxon>
        <taxon>Corvidae</taxon>
        <taxon>Corvus</taxon>
    </lineage>
</organism>
<dbReference type="Ensembl" id="ENSCMUT00000037596.1">
    <property type="protein sequence ID" value="ENSCMUP00000028905.1"/>
    <property type="gene ID" value="ENSCMUG00000018121.1"/>
</dbReference>
<dbReference type="InterPro" id="IPR051006">
    <property type="entry name" value="TCR_variable_domain"/>
</dbReference>
<sequence length="156" mass="17354">MHLAYLILTVFLGQLLGKSWLFPKAPFFFSPRKTSTALPGRCGENIKALRFVKENGRERRETSEPFSTNYFNALLWYQVQKGQAPQLVSYHTGPGAKHSGRITTHLNTTGKYSVLQVEEVEVSDSALYLCAVQDTLVQGTSSAVQQPRGGWVGMCL</sequence>
<keyword evidence="2" id="KW-0391">Immunity</keyword>
<reference evidence="8" key="1">
    <citation type="submission" date="2019-10" db="EMBL/GenBank/DDBJ databases">
        <title>Corvus moneduloides (New Caledonian crow) genome, bCorMon1, primary haplotype.</title>
        <authorList>
            <person name="Rutz C."/>
            <person name="Fungtammasan C."/>
            <person name="Mountcastle J."/>
            <person name="Formenti G."/>
            <person name="Chow W."/>
            <person name="Howe K."/>
            <person name="Steele M.P."/>
            <person name="Fernandes J."/>
            <person name="Gilbert M.T.P."/>
            <person name="Fedrigo O."/>
            <person name="Jarvis E.D."/>
            <person name="Gemmell N."/>
        </authorList>
    </citation>
    <scope>NUCLEOTIDE SEQUENCE [LARGE SCALE GENOMIC DNA]</scope>
</reference>
<reference evidence="7" key="2">
    <citation type="submission" date="2025-08" db="UniProtKB">
        <authorList>
            <consortium name="Ensembl"/>
        </authorList>
    </citation>
    <scope>IDENTIFICATION</scope>
</reference>
<keyword evidence="6" id="KW-1279">T cell receptor</keyword>
<dbReference type="PANTHER" id="PTHR19343">
    <property type="entry name" value="T CELL RECEPTOR ALPHA VARIABLE 1-2"/>
    <property type="match status" value="1"/>
</dbReference>
<accession>A0A8U7NK71</accession>
<dbReference type="InterPro" id="IPR013783">
    <property type="entry name" value="Ig-like_fold"/>
</dbReference>
<evidence type="ECO:0000256" key="1">
    <source>
        <dbReference type="ARBA" id="ARBA00022729"/>
    </source>
</evidence>
<evidence type="ECO:0000256" key="6">
    <source>
        <dbReference type="ARBA" id="ARBA00043266"/>
    </source>
</evidence>
<proteinExistence type="predicted"/>